<evidence type="ECO:0008006" key="9">
    <source>
        <dbReference type="Google" id="ProtNLM"/>
    </source>
</evidence>
<dbReference type="Pfam" id="PF18884">
    <property type="entry name" value="TSP3_bac"/>
    <property type="match status" value="1"/>
</dbReference>
<dbReference type="Pfam" id="PF03534">
    <property type="entry name" value="SpvB"/>
    <property type="match status" value="1"/>
</dbReference>
<comment type="caution">
    <text evidence="7">The sequence shown here is derived from an EMBL/GenBank/DDBJ whole genome shotgun (WGS) entry which is preliminary data.</text>
</comment>
<accession>A0A5S3X2I4</accession>
<proteinExistence type="predicted"/>
<dbReference type="NCBIfam" id="TIGR03696">
    <property type="entry name" value="Rhs_assc_core"/>
    <property type="match status" value="1"/>
</dbReference>
<dbReference type="InterPro" id="IPR050708">
    <property type="entry name" value="T6SS_VgrG/RHS"/>
</dbReference>
<dbReference type="InterPro" id="IPR011047">
    <property type="entry name" value="Quinoprotein_ADH-like_sf"/>
</dbReference>
<dbReference type="InterPro" id="IPR003284">
    <property type="entry name" value="Sal_SpvB"/>
</dbReference>
<evidence type="ECO:0000313" key="8">
    <source>
        <dbReference type="Proteomes" id="UP000306719"/>
    </source>
</evidence>
<keyword evidence="2" id="KW-0964">Secreted</keyword>
<dbReference type="InterPro" id="IPR006530">
    <property type="entry name" value="YD"/>
</dbReference>
<feature type="signal peptide" evidence="6">
    <location>
        <begin position="1"/>
        <end position="27"/>
    </location>
</feature>
<gene>
    <name evidence="7" type="ORF">CWB98_05440</name>
</gene>
<dbReference type="EMBL" id="PNCJ01000008">
    <property type="protein sequence ID" value="TMP38608.1"/>
    <property type="molecule type" value="Genomic_DNA"/>
</dbReference>
<dbReference type="GO" id="GO:0005737">
    <property type="term" value="C:cytoplasm"/>
    <property type="evidence" value="ECO:0007669"/>
    <property type="project" value="InterPro"/>
</dbReference>
<dbReference type="NCBIfam" id="TIGR01643">
    <property type="entry name" value="YD_repeat_2x"/>
    <property type="match status" value="1"/>
</dbReference>
<keyword evidence="3 6" id="KW-0732">Signal</keyword>
<evidence type="ECO:0000313" key="7">
    <source>
        <dbReference type="EMBL" id="TMP38608.1"/>
    </source>
</evidence>
<keyword evidence="4" id="KW-0106">Calcium</keyword>
<reference evidence="7 8" key="1">
    <citation type="submission" date="2018-01" db="EMBL/GenBank/DDBJ databases">
        <authorList>
            <person name="Paulsen S."/>
            <person name="Gram L.K."/>
        </authorList>
    </citation>
    <scope>NUCLEOTIDE SEQUENCE [LARGE SCALE GENOMIC DNA]</scope>
    <source>
        <strain evidence="7 8">S2599</strain>
    </source>
</reference>
<evidence type="ECO:0000256" key="5">
    <source>
        <dbReference type="ARBA" id="ARBA00023026"/>
    </source>
</evidence>
<evidence type="ECO:0000256" key="1">
    <source>
        <dbReference type="ARBA" id="ARBA00004613"/>
    </source>
</evidence>
<evidence type="ECO:0000256" key="2">
    <source>
        <dbReference type="ARBA" id="ARBA00022525"/>
    </source>
</evidence>
<dbReference type="InterPro" id="IPR015943">
    <property type="entry name" value="WD40/YVTN_repeat-like_dom_sf"/>
</dbReference>
<dbReference type="SUPFAM" id="SSF69318">
    <property type="entry name" value="Integrin alpha N-terminal domain"/>
    <property type="match status" value="2"/>
</dbReference>
<dbReference type="SUPFAM" id="SSF50998">
    <property type="entry name" value="Quinoprotein alcohol dehydrogenase-like"/>
    <property type="match status" value="1"/>
</dbReference>
<dbReference type="InterPro" id="IPR018391">
    <property type="entry name" value="PQQ_b-propeller_rpt"/>
</dbReference>
<dbReference type="SMART" id="SM00564">
    <property type="entry name" value="PQQ"/>
    <property type="match status" value="2"/>
</dbReference>
<dbReference type="PANTHER" id="PTHR32305:SF15">
    <property type="entry name" value="PROTEIN RHSA-RELATED"/>
    <property type="match status" value="1"/>
</dbReference>
<dbReference type="PANTHER" id="PTHR32305">
    <property type="match status" value="1"/>
</dbReference>
<comment type="subcellular location">
    <subcellularLocation>
        <location evidence="1">Secreted</location>
    </subcellularLocation>
</comment>
<evidence type="ECO:0000256" key="4">
    <source>
        <dbReference type="ARBA" id="ARBA00022837"/>
    </source>
</evidence>
<dbReference type="InterPro" id="IPR028994">
    <property type="entry name" value="Integrin_alpha_N"/>
</dbReference>
<dbReference type="GO" id="GO:0005576">
    <property type="term" value="C:extracellular region"/>
    <property type="evidence" value="ECO:0007669"/>
    <property type="project" value="UniProtKB-SubCell"/>
</dbReference>
<dbReference type="InterPro" id="IPR059100">
    <property type="entry name" value="TSP3_bac"/>
</dbReference>
<protein>
    <recommendedName>
        <fullName evidence="9">Insecticide toxin TcdB middle/N-terminal domain-containing protein</fullName>
    </recommendedName>
</protein>
<keyword evidence="5" id="KW-0843">Virulence</keyword>
<dbReference type="InterPro" id="IPR022385">
    <property type="entry name" value="Rhs_assc_core"/>
</dbReference>
<dbReference type="Proteomes" id="UP000306719">
    <property type="component" value="Unassembled WGS sequence"/>
</dbReference>
<organism evidence="7 8">
    <name type="scientific">Pseudoalteromonas rubra</name>
    <dbReference type="NCBI Taxonomy" id="43658"/>
    <lineage>
        <taxon>Bacteria</taxon>
        <taxon>Pseudomonadati</taxon>
        <taxon>Pseudomonadota</taxon>
        <taxon>Gammaproteobacteria</taxon>
        <taxon>Alteromonadales</taxon>
        <taxon>Pseudoalteromonadaceae</taxon>
        <taxon>Pseudoalteromonas</taxon>
    </lineage>
</organism>
<sequence>MERNTMKHIISSLVFLAYLFFSSLATAGNFSCPDTTIEVQKGNPGSSSGRFPTQPFIDAINRYGRVIFYFDKVMHGSVNLGVNYADFPAWITNNVVPTGNFIWGPSVHYGKTLEVGTHEIYAHFSFSANGIVGSNDIVCKRTVKVTAEPTNFHIVSSISPNKTRFSTKENFKITGTVKNNPNPISYFSWKRYMGIIWPYPPSPGEGTCTKTINTPCYIQIKAGDLPVGEYTYGFKAFDNRYPANVTEKAINIVIFEENTNPTISNFKLKDSFGNDLSGSSVGSGQNVYIDFTIRDVDESSENQLNQSSLEVNGALIDSSHDKCSFSATEISCSGLAFAAAPGNGSNNFSATVSVTDKSGGFAEQTKNVRINALPSANLAVSLESAFIDQNIHVSASMSDDTYIREAKICADISQLSRVCDAPIKTCTFSESDTTFPCSVSYNHAQAGMENGRVVFTLFVVDGDGATLSTPPYKTVNFKNHFGFSANSLTNRSYRVGDTIELTINVAKFSNASNQINTYSLFSNEAEIRNASISPEIPVTGLPMTDSEANTKQVTISWNANHLGTNRTLSLTLTDDQGASITKNVGQISVSHPVPDKPISPKLEVVNGDNGYKLIISQFDLTREFAITTRLNGRDHQNNTLVASKSKVELFFPTTTNMHGQSLQFEVVGINYFDQNPSLQTRGDVTLSELRDIEHTIAKPLPPRFNHHPRQVGGQYTLTWPDNNDGVTHYYKVMSWAGLPSDKGKVANKETAKLSENQLTLSLLEKGKYTYELIACNAMDLCTAGQQLTIDHMIPILQSVTATDCTQVQCGDLVSFYISGLFLHADQSQIRARIRATGEIFTATNQSFSNNTLTVNFDKRVYLGLTQGGLQVFATNGVKESGKYVQSILSVDSTGSSGQPDLLDSQITISDNGYLYVGRETGLAGYKVRGDKLDKLWLHEPETNNSGRDDIPAKVVARPLVESVSDDDLIYFGSENHQFYKLRHRPSQSSDSLRRVQDWLFTSKGPIIASAQLDQDGNLYVGSMDSNLYSLDKESGHVQWQYTFPAGINHQVDVAASGQIYVKTEDGELHVIDRSMISANAIKWRDLGVLYDAFREHIERWEKSRWEPTQEHTHIVQLTKAMLVILQQSPSKDQLSLLAYLYENGYSLNEIISALINANSELTNADDTQFINMLFQYFIGPLNGDEVLGGGNQHYWVEQLRKGTTRTEVFITLLHAGAARNTYDSVTNSLLYYFYDFCLVSKDCYYDFDSDGDGLSDQVEAELGSNPVDPGDGLLAPSLSLAKVGTDTVRLTMSANSIVEEYELYVSKQNQDYYRAEVIAAHSAGEGPVSDDVTSWAKQYENGDYRFKVKACVRVALLNNPRVLHCSNNFSNEESIVINDSTQTSVPSISLPFTQAQNTAPSSQVLLQHARLSPTVGSFRVSESGSATYSIPVELPSGITGVKPSVSLDYNSQTSRTNLALGWSLNATSSITRCRQTRAQDGQFKGITLSDEDRYCLDGQRLIPLDVNESIDGLTTLATFETEIESHQTIVLASHPETGLDMFVVRGKDGSFRYYGGTENSEVRITNADDNEYVLTWLLHKVTDNLQNDKTSIYYSYTNEATNAQVLGLNEKVLDRIEYSGNTVQFNYDNSGVFSSSYIDGAKMEQAAQLTGVRVSNHRGFELSNYKLEFEYANNRIRLLDKVSQCRNDVCKRPIEFDYNSFALSTNYQAFSTIFSTSGSNKLAAMTLIDTQGDGTAEIATLEKVGDRRYELCFWEGNTYETPSKIDCQSINRFDNEESVGIQVIDANGDGKQSLWINLQDKYNPSHTSNNYYWKRAYLDAGVIQLTSLPLSDHYAPFIKNSNAADFNGDGFADLVFQQKEVSLNSSSHWYSLFSNRNELFVALYDPGLGKFLRPQMVYSSKPGSYSQLTQKNTPWFAMDVNFDGLADIISLKCPANNCAEHEASSVFANFNQGVTSSGRLRALTSNAITSSSAKHIEHVTPADFNGDGLIDFVYLKTSLYNDKVKEWRVMLSKSSSRILFEDKHLGWAKTDPMQDALLSEKIAPLAMDVNKDGKLELYFFVEDNNPVSPDWTKFTWHPEEEKFEESGLYSPFTTPGLDLEKGDYAFFSDYNRDGVPDLMFKAGGKVVVKYNLSQSPFAGYLSDITQGYGNKTSVQYSVMTDSGIYKPIPSSQYDSDFSEDLFDQSLFKTQGLKIMPVNGAMPLVSSVMTDSPSSQDETLRSEVRYNYEGALAQFGGRGMLGFKSLTTVNIKDGQQFSTTTRYHQAFPLTGMPARTVKAYNGTVISSAVNDYYLKSNSHSSGRTYQVYNQLAKECASLINMNAGAAIGSSQCSSTQTQQDAYGNVTKTISKQLADNRSAPIVDLSNDEAWRSIDSLSVASPLSSVTTSNNYGATDSYKKLGRLVSSTVTHSAIDKTDHTLTSNFTYYGASHANAYMLESETIAQGKGCKFELTTNYQYDDLGNLKQKSTSNSACDSDDKQTRITETIYDSEKRYPLYSRQKANKEEPSTAGNVLWAKSSQVEARNAFGLPTEVRTVNGTRVTTLYDVFGSKIGTYSASGAQSYQYLTACQDSDKCVAQVNKVVNGELAEKQFMDRMGRVYKTSTVTVLGTWLDTTVEHDQYGRALKQQAPGSAEITYSYDAFDRVTSTTDNNSQVTTTYTQSDLVSTVELSGAGVSTGKQTTTTTKNALGQVESVTDAKGNVLRYTYDSRGKQLTVYSSADNMILIDNSYDLLGRSETAKDVDRGDWSYEYNAFGELIKQTDARGVATHIKYDLLGRKVRQWHTQPNSMSANSTYIEQTDIVYEGESQWHFGTLAENVHQLQSATQGDDWAQYYYYDTFGRTAATLTALETQQCVDGVVFNTRLNDLRIKQGYNNPNTPSRDLSDPLSSRCVIQQMAYDEFGRVSYQFDDYRRLESGEYIDARGVRNTYQHGQVAQTHEAREGQYGQQYYEVQSLNARGQVTQYKKGNAIMAVSYDDAGMVKTIASTNYRHIQADSYSFDGMGNLLSRAQIALPEQNYEYDLLNRVTHIENKELFRYDANGNLRSKANFSSSGLNGSCTVINEKWSQHYGQGEAPRHAITSRSYNTGDVDNSCSSTPIILPPPIDIGPILPPGDALYSADIGVQSASANTDRTVTERFTYDKNGNQTKLYIDGSGYRSIDYTARNKAANIIVDGKVVRFSYDANNRRYKRVDDSQTIYYVGALELTVSSTESGDNTPFIKRYIGNDAQQKYFMNGNSAMQWMFTDHQGSIIAVTNRNYELLARYSYDVFGAQKYKGPQNLVDTLNFSTAQRIFDTVSDNFRGYTGHEPVKIGSDSRIIHMNGRIYDTSTGRFMQADPVVQAPSNLQNYNAYSYVLNNPLSYTDPSGYLFKKLWKKIKPFIGAIAAIAVSLYCQVCGATMWNAAMTGAAIGASSAAINGGNILKGAILGGLSGAAFQQIGANFNGPEGSGFFAEGGIGHIATHGVAGGVMSVLQGGKFGHGFVSAGLTKALNINGIVGTAAKDAGIRVALAAIVGGTISKVTGGKFSNGAITAAFAQAFNGEKYASKIEARKELMHKVNDTYELKALQPNNQRFEELSVAGYTADYEERSVFGDSEEYFTHLGPEQSFKNGVAPLTNVAGGANGKLHVRSSLPGADNYTLDAKVIRTSYDSGMVENLRNVWQAQSLDYGHYSENYNAIPVYVQSSEGTIYRFLHNQKTLSWDSISDVNK</sequence>
<feature type="chain" id="PRO_5024447607" description="Insecticide toxin TcdB middle/N-terminal domain-containing protein" evidence="6">
    <location>
        <begin position="28"/>
        <end position="3707"/>
    </location>
</feature>
<dbReference type="Gene3D" id="2.130.10.10">
    <property type="entry name" value="YVTN repeat-like/Quinoprotein amine dehydrogenase"/>
    <property type="match status" value="1"/>
</dbReference>
<reference evidence="8" key="2">
    <citation type="submission" date="2019-06" db="EMBL/GenBank/DDBJ databases">
        <title>Co-occurence of chitin degradation, pigmentation and bioactivity in marine Pseudoalteromonas.</title>
        <authorList>
            <person name="Sonnenschein E.C."/>
            <person name="Bech P.K."/>
        </authorList>
    </citation>
    <scope>NUCLEOTIDE SEQUENCE [LARGE SCALE GENOMIC DNA]</scope>
    <source>
        <strain evidence="8">S2599</strain>
    </source>
</reference>
<dbReference type="Gene3D" id="2.180.10.10">
    <property type="entry name" value="RHS repeat-associated core"/>
    <property type="match status" value="2"/>
</dbReference>
<evidence type="ECO:0000256" key="6">
    <source>
        <dbReference type="SAM" id="SignalP"/>
    </source>
</evidence>
<dbReference type="OrthoDB" id="6277267at2"/>
<name>A0A5S3X2I4_9GAMM</name>
<evidence type="ECO:0000256" key="3">
    <source>
        <dbReference type="ARBA" id="ARBA00022729"/>
    </source>
</evidence>